<name>A0A8K0XP30_9AGAR</name>
<dbReference type="InterPro" id="IPR032466">
    <property type="entry name" value="Metal_Hydrolase"/>
</dbReference>
<dbReference type="InterPro" id="IPR053044">
    <property type="entry name" value="Metallo-hydrolase/TatD-type"/>
</dbReference>
<evidence type="ECO:0000313" key="2">
    <source>
        <dbReference type="Proteomes" id="UP000813824"/>
    </source>
</evidence>
<reference evidence="1" key="1">
    <citation type="journal article" date="2021" name="New Phytol.">
        <title>Evolutionary innovations through gain and loss of genes in the ectomycorrhizal Boletales.</title>
        <authorList>
            <person name="Wu G."/>
            <person name="Miyauchi S."/>
            <person name="Morin E."/>
            <person name="Kuo A."/>
            <person name="Drula E."/>
            <person name="Varga T."/>
            <person name="Kohler A."/>
            <person name="Feng B."/>
            <person name="Cao Y."/>
            <person name="Lipzen A."/>
            <person name="Daum C."/>
            <person name="Hundley H."/>
            <person name="Pangilinan J."/>
            <person name="Johnson J."/>
            <person name="Barry K."/>
            <person name="LaButti K."/>
            <person name="Ng V."/>
            <person name="Ahrendt S."/>
            <person name="Min B."/>
            <person name="Choi I.G."/>
            <person name="Park H."/>
            <person name="Plett J.M."/>
            <person name="Magnuson J."/>
            <person name="Spatafora J.W."/>
            <person name="Nagy L.G."/>
            <person name="Henrissat B."/>
            <person name="Grigoriev I.V."/>
            <person name="Yang Z.L."/>
            <person name="Xu J."/>
            <person name="Martin F.M."/>
        </authorList>
    </citation>
    <scope>NUCLEOTIDE SEQUENCE</scope>
    <source>
        <strain evidence="1">KKN 215</strain>
    </source>
</reference>
<protein>
    <submittedName>
        <fullName evidence="1">TatD DNase family Scn1</fullName>
    </submittedName>
</protein>
<sequence length="351" mass="39660">MVAETHLPSVMVLSHVVDVHCHPTDSPISSKMMEDVHIRVCAMSTRASDQPLVRELTQSYPDKVIPCFGYHPWLSHWIATKAITSKEDHYRSLLVDQSKPDHIAAFEKLLPYLPDPSPLSEVIASLREDLTGFPHAMLGEVGLDRSARIPYSPPSPPPYVLHDPEKKDLSPFTIPLEHQVAVLEAQLELAVELCRNASIHSVKAQQATVGLLDRMLKKHGEAWTRISVDMHSCGLSAETWKDIERKHVNAFLSLSTVINSRSPAHKSLIAACSPSRILAESDYNDIRRCTSQTWDMVKAIADIKRWTVEETWEDTPPENKDEWGVVRRLEENWNVFQKGGHTMARKLPKQQ</sequence>
<dbReference type="PANTHER" id="PTHR47345:SF1">
    <property type="entry name" value="CUT9-INTERACTING PROTEIN SCN1"/>
    <property type="match status" value="1"/>
</dbReference>
<proteinExistence type="predicted"/>
<dbReference type="GO" id="GO:0016788">
    <property type="term" value="F:hydrolase activity, acting on ester bonds"/>
    <property type="evidence" value="ECO:0007669"/>
    <property type="project" value="InterPro"/>
</dbReference>
<dbReference type="AlphaFoldDB" id="A0A8K0XP30"/>
<gene>
    <name evidence="1" type="ORF">BXZ70DRAFT_894452</name>
</gene>
<dbReference type="Gene3D" id="3.20.20.140">
    <property type="entry name" value="Metal-dependent hydrolases"/>
    <property type="match status" value="1"/>
</dbReference>
<dbReference type="Proteomes" id="UP000813824">
    <property type="component" value="Unassembled WGS sequence"/>
</dbReference>
<evidence type="ECO:0000313" key="1">
    <source>
        <dbReference type="EMBL" id="KAH8099826.1"/>
    </source>
</evidence>
<dbReference type="EMBL" id="JAEVFJ010000018">
    <property type="protein sequence ID" value="KAH8099826.1"/>
    <property type="molecule type" value="Genomic_DNA"/>
</dbReference>
<dbReference type="Pfam" id="PF01026">
    <property type="entry name" value="TatD_DNase"/>
    <property type="match status" value="1"/>
</dbReference>
<accession>A0A8K0XP30</accession>
<dbReference type="OrthoDB" id="413993at2759"/>
<dbReference type="PANTHER" id="PTHR47345">
    <property type="entry name" value="CUT9-INTERACTING PROTEIN SCN1"/>
    <property type="match status" value="1"/>
</dbReference>
<comment type="caution">
    <text evidence="1">The sequence shown here is derived from an EMBL/GenBank/DDBJ whole genome shotgun (WGS) entry which is preliminary data.</text>
</comment>
<dbReference type="SUPFAM" id="SSF51556">
    <property type="entry name" value="Metallo-dependent hydrolases"/>
    <property type="match status" value="1"/>
</dbReference>
<organism evidence="1 2">
    <name type="scientific">Cristinia sonorae</name>
    <dbReference type="NCBI Taxonomy" id="1940300"/>
    <lineage>
        <taxon>Eukaryota</taxon>
        <taxon>Fungi</taxon>
        <taxon>Dikarya</taxon>
        <taxon>Basidiomycota</taxon>
        <taxon>Agaricomycotina</taxon>
        <taxon>Agaricomycetes</taxon>
        <taxon>Agaricomycetidae</taxon>
        <taxon>Agaricales</taxon>
        <taxon>Pleurotineae</taxon>
        <taxon>Stephanosporaceae</taxon>
        <taxon>Cristinia</taxon>
    </lineage>
</organism>
<dbReference type="InterPro" id="IPR001130">
    <property type="entry name" value="TatD-like"/>
</dbReference>
<keyword evidence="2" id="KW-1185">Reference proteome</keyword>